<accession>A0ABQ5M1U1</accession>
<evidence type="ECO:0000313" key="1">
    <source>
        <dbReference type="EMBL" id="GLB28914.1"/>
    </source>
</evidence>
<gene>
    <name evidence="1" type="ORF">LAD12857_08370</name>
</gene>
<protein>
    <submittedName>
        <fullName evidence="1">Uncharacterized protein</fullName>
    </submittedName>
</protein>
<proteinExistence type="predicted"/>
<comment type="caution">
    <text evidence="1">The sequence shown here is derived from an EMBL/GenBank/DDBJ whole genome shotgun (WGS) entry which is preliminary data.</text>
</comment>
<evidence type="ECO:0000313" key="2">
    <source>
        <dbReference type="Proteomes" id="UP001419084"/>
    </source>
</evidence>
<sequence length="39" mass="4451">MKYGFKDLMAFASFILALLTFSIIHTGVTVPIMQIRTQF</sequence>
<keyword evidence="2" id="KW-1185">Reference proteome</keyword>
<name>A0ABQ5M1U1_9FIRM</name>
<dbReference type="EMBL" id="BRPJ01000015">
    <property type="protein sequence ID" value="GLB28914.1"/>
    <property type="molecule type" value="Genomic_DNA"/>
</dbReference>
<reference evidence="1 2" key="1">
    <citation type="journal article" date="2024" name="Int. J. Syst. Evol. Microbiol.">
        <title>Lacrimispora brassicae sp. nov. isolated from fermented cabbage, and proposal of Clostridium indicum Gundawar et al. 2019 and Clostridium methoxybenzovorans Mechichi et al. 1999 as heterotypic synonyms of Lacrimispora amygdalina (Parshina et al. 2003) Haas and Blanchard 2020 and Lacrimispora indolis (McClung and McCoy 1957) Haas and Blanchard 2020, respectively.</title>
        <authorList>
            <person name="Kobayashi H."/>
            <person name="Tanizawa Y."/>
            <person name="Sakamoto M."/>
            <person name="Ohkuma M."/>
            <person name="Tohno M."/>
        </authorList>
    </citation>
    <scope>NUCLEOTIDE SEQUENCE [LARGE SCALE GENOMIC DNA]</scope>
    <source>
        <strain evidence="1 2">DSM 12857</strain>
    </source>
</reference>
<organism evidence="1 2">
    <name type="scientific">Lacrimispora amygdalina</name>
    <dbReference type="NCBI Taxonomy" id="253257"/>
    <lineage>
        <taxon>Bacteria</taxon>
        <taxon>Bacillati</taxon>
        <taxon>Bacillota</taxon>
        <taxon>Clostridia</taxon>
        <taxon>Lachnospirales</taxon>
        <taxon>Lachnospiraceae</taxon>
        <taxon>Lacrimispora</taxon>
    </lineage>
</organism>
<dbReference type="Proteomes" id="UP001419084">
    <property type="component" value="Unassembled WGS sequence"/>
</dbReference>